<keyword evidence="1" id="KW-1133">Transmembrane helix</keyword>
<name>A0A9D1CTF4_9FIRM</name>
<sequence length="135" mass="15263">MVLFLKSLQVFFRRRRVSVVALLLLAGIMAYMVYRCYTYTLNWDVMLNVSAVQTECLTFFIVSLYISYEYIYAVRHSGLAECAAAHRHGKARLYGSAFCVPACLVFLLFFIPSCFNLGIAIAGGVTDLSYYGHIL</sequence>
<dbReference type="Proteomes" id="UP000886787">
    <property type="component" value="Unassembled WGS sequence"/>
</dbReference>
<reference evidence="2" key="2">
    <citation type="journal article" date="2021" name="PeerJ">
        <title>Extensive microbial diversity within the chicken gut microbiome revealed by metagenomics and culture.</title>
        <authorList>
            <person name="Gilroy R."/>
            <person name="Ravi A."/>
            <person name="Getino M."/>
            <person name="Pursley I."/>
            <person name="Horton D.L."/>
            <person name="Alikhan N.F."/>
            <person name="Baker D."/>
            <person name="Gharbi K."/>
            <person name="Hall N."/>
            <person name="Watson M."/>
            <person name="Adriaenssens E.M."/>
            <person name="Foster-Nyarko E."/>
            <person name="Jarju S."/>
            <person name="Secka A."/>
            <person name="Antonio M."/>
            <person name="Oren A."/>
            <person name="Chaudhuri R.R."/>
            <person name="La Ragione R."/>
            <person name="Hildebrand F."/>
            <person name="Pallen M.J."/>
        </authorList>
    </citation>
    <scope>NUCLEOTIDE SEQUENCE</scope>
    <source>
        <strain evidence="2">ChiSjej1B19-3389</strain>
    </source>
</reference>
<accession>A0A9D1CTF4</accession>
<proteinExistence type="predicted"/>
<evidence type="ECO:0000256" key="1">
    <source>
        <dbReference type="SAM" id="Phobius"/>
    </source>
</evidence>
<evidence type="ECO:0000313" key="3">
    <source>
        <dbReference type="Proteomes" id="UP000886787"/>
    </source>
</evidence>
<dbReference type="AlphaFoldDB" id="A0A9D1CTF4"/>
<gene>
    <name evidence="2" type="ORF">IAD32_00800</name>
</gene>
<feature type="transmembrane region" description="Helical" evidence="1">
    <location>
        <begin position="51"/>
        <end position="72"/>
    </location>
</feature>
<protein>
    <submittedName>
        <fullName evidence="2">Uncharacterized protein</fullName>
    </submittedName>
</protein>
<organism evidence="2 3">
    <name type="scientific">Candidatus Scatavimonas merdigallinarum</name>
    <dbReference type="NCBI Taxonomy" id="2840914"/>
    <lineage>
        <taxon>Bacteria</taxon>
        <taxon>Bacillati</taxon>
        <taxon>Bacillota</taxon>
        <taxon>Clostridia</taxon>
        <taxon>Eubacteriales</taxon>
        <taxon>Oscillospiraceae</taxon>
        <taxon>Oscillospiraceae incertae sedis</taxon>
        <taxon>Candidatus Scatavimonas</taxon>
    </lineage>
</organism>
<keyword evidence="1" id="KW-0472">Membrane</keyword>
<keyword evidence="1" id="KW-0812">Transmembrane</keyword>
<feature type="non-terminal residue" evidence="2">
    <location>
        <position position="135"/>
    </location>
</feature>
<dbReference type="EMBL" id="DVFW01000005">
    <property type="protein sequence ID" value="HIQ79807.1"/>
    <property type="molecule type" value="Genomic_DNA"/>
</dbReference>
<evidence type="ECO:0000313" key="2">
    <source>
        <dbReference type="EMBL" id="HIQ79807.1"/>
    </source>
</evidence>
<comment type="caution">
    <text evidence="2">The sequence shown here is derived from an EMBL/GenBank/DDBJ whole genome shotgun (WGS) entry which is preliminary data.</text>
</comment>
<feature type="transmembrane region" description="Helical" evidence="1">
    <location>
        <begin position="93"/>
        <end position="111"/>
    </location>
</feature>
<reference evidence="2" key="1">
    <citation type="submission" date="2020-10" db="EMBL/GenBank/DDBJ databases">
        <authorList>
            <person name="Gilroy R."/>
        </authorList>
    </citation>
    <scope>NUCLEOTIDE SEQUENCE</scope>
    <source>
        <strain evidence="2">ChiSjej1B19-3389</strain>
    </source>
</reference>